<evidence type="ECO:0000259" key="3">
    <source>
        <dbReference type="Pfam" id="PF13505"/>
    </source>
</evidence>
<dbReference type="InterPro" id="IPR027385">
    <property type="entry name" value="Beta-barrel_OMP"/>
</dbReference>
<evidence type="ECO:0000313" key="5">
    <source>
        <dbReference type="Proteomes" id="UP000194221"/>
    </source>
</evidence>
<gene>
    <name evidence="4" type="ORF">WH52_00575</name>
</gene>
<dbReference type="Pfam" id="PF13505">
    <property type="entry name" value="OMP_b-brl"/>
    <property type="match status" value="1"/>
</dbReference>
<feature type="signal peptide" evidence="2">
    <location>
        <begin position="1"/>
        <end position="19"/>
    </location>
</feature>
<sequence>MKRSILMIAMLIASVSASAQFYVSASGGYSFPAADVKFGTETTTSGVENTYGSYGEGLHTQLRAGYFFNEKWGVELAGGYLHGSDQTSLLLDVPNQPYVNVKARGRAYGLSASVIYNIDKNFYGRAGFLTKVGGRTEVVGKVNATLPANLFNPAAPAGLTTDLTMDLTRDFRGKFPLGFIGAIGYKHKINESLSLFAEVEYMGISVTRDKSTIGDFKATLGGNNVTREQLLQMAANTPALQNGTFGSILPLINDEITYVDNLTPTEYAETQSNPLARKQLTQNVPYSSVGFNIGITYTFGK</sequence>
<dbReference type="AlphaFoldDB" id="A0A1Y2PFH6"/>
<organism evidence="4 5">
    <name type="scientific">Tenacibaculum holothuriorum</name>
    <dbReference type="NCBI Taxonomy" id="1635173"/>
    <lineage>
        <taxon>Bacteria</taxon>
        <taxon>Pseudomonadati</taxon>
        <taxon>Bacteroidota</taxon>
        <taxon>Flavobacteriia</taxon>
        <taxon>Flavobacteriales</taxon>
        <taxon>Flavobacteriaceae</taxon>
        <taxon>Tenacibaculum</taxon>
    </lineage>
</organism>
<proteinExistence type="predicted"/>
<dbReference type="Gene3D" id="2.40.160.20">
    <property type="match status" value="1"/>
</dbReference>
<dbReference type="RefSeq" id="WP_086028980.1">
    <property type="nucleotide sequence ID" value="NZ_LAPZ01000001.1"/>
</dbReference>
<evidence type="ECO:0000313" key="4">
    <source>
        <dbReference type="EMBL" id="OSY89185.1"/>
    </source>
</evidence>
<dbReference type="STRING" id="1635173.WH52_00575"/>
<dbReference type="EMBL" id="LAPZ01000001">
    <property type="protein sequence ID" value="OSY89185.1"/>
    <property type="molecule type" value="Genomic_DNA"/>
</dbReference>
<feature type="chain" id="PRO_5012011221" description="Outer membrane protein beta-barrel domain-containing protein" evidence="2">
    <location>
        <begin position="20"/>
        <end position="301"/>
    </location>
</feature>
<dbReference type="InParanoid" id="A0A1Y2PFH6"/>
<evidence type="ECO:0000256" key="1">
    <source>
        <dbReference type="ARBA" id="ARBA00022729"/>
    </source>
</evidence>
<reference evidence="4 5" key="1">
    <citation type="submission" date="2015-03" db="EMBL/GenBank/DDBJ databases">
        <title>Genome sequence of Tenacibaculum sp. S2-2, isolated from intestinal microbiota of sea cucumber, Apostichopus japonicas.</title>
        <authorList>
            <person name="Shao Z."/>
            <person name="Wang L."/>
            <person name="Li X."/>
        </authorList>
    </citation>
    <scope>NUCLEOTIDE SEQUENCE [LARGE SCALE GENOMIC DNA]</scope>
    <source>
        <strain evidence="4 5">S2-2</strain>
    </source>
</reference>
<keyword evidence="5" id="KW-1185">Reference proteome</keyword>
<keyword evidence="1 2" id="KW-0732">Signal</keyword>
<dbReference type="InterPro" id="IPR011250">
    <property type="entry name" value="OMP/PagP_B-barrel"/>
</dbReference>
<name>A0A1Y2PFH6_9FLAO</name>
<comment type="caution">
    <text evidence="4">The sequence shown here is derived from an EMBL/GenBank/DDBJ whole genome shotgun (WGS) entry which is preliminary data.</text>
</comment>
<accession>A0A1Y2PFH6</accession>
<feature type="domain" description="Outer membrane protein beta-barrel" evidence="3">
    <location>
        <begin position="6"/>
        <end position="216"/>
    </location>
</feature>
<dbReference type="OrthoDB" id="1198954at2"/>
<protein>
    <recommendedName>
        <fullName evidence="3">Outer membrane protein beta-barrel domain-containing protein</fullName>
    </recommendedName>
</protein>
<dbReference type="SUPFAM" id="SSF56925">
    <property type="entry name" value="OMPA-like"/>
    <property type="match status" value="1"/>
</dbReference>
<evidence type="ECO:0000256" key="2">
    <source>
        <dbReference type="SAM" id="SignalP"/>
    </source>
</evidence>
<dbReference type="Proteomes" id="UP000194221">
    <property type="component" value="Unassembled WGS sequence"/>
</dbReference>